<keyword evidence="1" id="KW-0479">Metal-binding</keyword>
<proteinExistence type="predicted"/>
<feature type="domain" description="C2H2-type" evidence="3">
    <location>
        <begin position="87"/>
        <end position="117"/>
    </location>
</feature>
<dbReference type="OrthoDB" id="10575018at2759"/>
<keyword evidence="1" id="KW-0862">Zinc</keyword>
<dbReference type="EMBL" id="ML976983">
    <property type="protein sequence ID" value="KAF1960239.1"/>
    <property type="molecule type" value="Genomic_DNA"/>
</dbReference>
<dbReference type="GO" id="GO:0008270">
    <property type="term" value="F:zinc ion binding"/>
    <property type="evidence" value="ECO:0007669"/>
    <property type="project" value="UniProtKB-KW"/>
</dbReference>
<dbReference type="PROSITE" id="PS50157">
    <property type="entry name" value="ZINC_FINGER_C2H2_2"/>
    <property type="match status" value="1"/>
</dbReference>
<dbReference type="InterPro" id="IPR013087">
    <property type="entry name" value="Znf_C2H2_type"/>
</dbReference>
<organism evidence="4 5">
    <name type="scientific">Byssothecium circinans</name>
    <dbReference type="NCBI Taxonomy" id="147558"/>
    <lineage>
        <taxon>Eukaryota</taxon>
        <taxon>Fungi</taxon>
        <taxon>Dikarya</taxon>
        <taxon>Ascomycota</taxon>
        <taxon>Pezizomycotina</taxon>
        <taxon>Dothideomycetes</taxon>
        <taxon>Pleosporomycetidae</taxon>
        <taxon>Pleosporales</taxon>
        <taxon>Massarineae</taxon>
        <taxon>Massarinaceae</taxon>
        <taxon>Byssothecium</taxon>
    </lineage>
</organism>
<feature type="region of interest" description="Disordered" evidence="2">
    <location>
        <begin position="108"/>
        <end position="129"/>
    </location>
</feature>
<evidence type="ECO:0000256" key="1">
    <source>
        <dbReference type="PROSITE-ProRule" id="PRU00042"/>
    </source>
</evidence>
<dbReference type="AlphaFoldDB" id="A0A6A5U8D5"/>
<keyword evidence="1" id="KW-0863">Zinc-finger</keyword>
<keyword evidence="5" id="KW-1185">Reference proteome</keyword>
<protein>
    <recommendedName>
        <fullName evidence="3">C2H2-type domain-containing protein</fullName>
    </recommendedName>
</protein>
<sequence>MRMKTHGKGRDISSRVCLYEDPETVFYYSGIAEAHNIKKQTVLDDPPAATWEDASAQVPKLGKAAQKRAKRAAKQADAQSEDGGLNNKCLGCDVAFPSKSRLHQHLQDNPKHAALKSVAGAKGKKKGKR</sequence>
<accession>A0A6A5U8D5</accession>
<dbReference type="Proteomes" id="UP000800035">
    <property type="component" value="Unassembled WGS sequence"/>
</dbReference>
<evidence type="ECO:0000313" key="4">
    <source>
        <dbReference type="EMBL" id="KAF1960239.1"/>
    </source>
</evidence>
<name>A0A6A5U8D5_9PLEO</name>
<feature type="region of interest" description="Disordered" evidence="2">
    <location>
        <begin position="66"/>
        <end position="87"/>
    </location>
</feature>
<reference evidence="4" key="1">
    <citation type="journal article" date="2020" name="Stud. Mycol.">
        <title>101 Dothideomycetes genomes: a test case for predicting lifestyles and emergence of pathogens.</title>
        <authorList>
            <person name="Haridas S."/>
            <person name="Albert R."/>
            <person name="Binder M."/>
            <person name="Bloem J."/>
            <person name="Labutti K."/>
            <person name="Salamov A."/>
            <person name="Andreopoulos B."/>
            <person name="Baker S."/>
            <person name="Barry K."/>
            <person name="Bills G."/>
            <person name="Bluhm B."/>
            <person name="Cannon C."/>
            <person name="Castanera R."/>
            <person name="Culley D."/>
            <person name="Daum C."/>
            <person name="Ezra D."/>
            <person name="Gonzalez J."/>
            <person name="Henrissat B."/>
            <person name="Kuo A."/>
            <person name="Liang C."/>
            <person name="Lipzen A."/>
            <person name="Lutzoni F."/>
            <person name="Magnuson J."/>
            <person name="Mondo S."/>
            <person name="Nolan M."/>
            <person name="Ohm R."/>
            <person name="Pangilinan J."/>
            <person name="Park H.-J."/>
            <person name="Ramirez L."/>
            <person name="Alfaro M."/>
            <person name="Sun H."/>
            <person name="Tritt A."/>
            <person name="Yoshinaga Y."/>
            <person name="Zwiers L.-H."/>
            <person name="Turgeon B."/>
            <person name="Goodwin S."/>
            <person name="Spatafora J."/>
            <person name="Crous P."/>
            <person name="Grigoriev I."/>
        </authorList>
    </citation>
    <scope>NUCLEOTIDE SEQUENCE</scope>
    <source>
        <strain evidence="4">CBS 675.92</strain>
    </source>
</reference>
<evidence type="ECO:0000313" key="5">
    <source>
        <dbReference type="Proteomes" id="UP000800035"/>
    </source>
</evidence>
<gene>
    <name evidence="4" type="ORF">CC80DRAFT_544688</name>
</gene>
<evidence type="ECO:0000256" key="2">
    <source>
        <dbReference type="SAM" id="MobiDB-lite"/>
    </source>
</evidence>
<evidence type="ECO:0000259" key="3">
    <source>
        <dbReference type="PROSITE" id="PS50157"/>
    </source>
</evidence>